<protein>
    <submittedName>
        <fullName evidence="2">Uncharacterized protein</fullName>
    </submittedName>
</protein>
<accession>A0ABR3ZU45</accession>
<reference evidence="2 3" key="1">
    <citation type="submission" date="2024-09" db="EMBL/GenBank/DDBJ databases">
        <title>Rethinking Asexuality: The Enigmatic Case of Functional Sexual Genes in Lepraria (Stereocaulaceae).</title>
        <authorList>
            <person name="Doellman M."/>
            <person name="Sun Y."/>
            <person name="Barcenas-Pena A."/>
            <person name="Lumbsch H.T."/>
            <person name="Grewe F."/>
        </authorList>
    </citation>
    <scope>NUCLEOTIDE SEQUENCE [LARGE SCALE GENOMIC DNA]</scope>
    <source>
        <strain evidence="2 3">Mercado 3170</strain>
    </source>
</reference>
<dbReference type="Proteomes" id="UP001590950">
    <property type="component" value="Unassembled WGS sequence"/>
</dbReference>
<comment type="caution">
    <text evidence="2">The sequence shown here is derived from an EMBL/GenBank/DDBJ whole genome shotgun (WGS) entry which is preliminary data.</text>
</comment>
<gene>
    <name evidence="2" type="ORF">N7G274_010214</name>
</gene>
<feature type="signal peptide" evidence="1">
    <location>
        <begin position="1"/>
        <end position="21"/>
    </location>
</feature>
<organism evidence="2 3">
    <name type="scientific">Stereocaulon virgatum</name>
    <dbReference type="NCBI Taxonomy" id="373712"/>
    <lineage>
        <taxon>Eukaryota</taxon>
        <taxon>Fungi</taxon>
        <taxon>Dikarya</taxon>
        <taxon>Ascomycota</taxon>
        <taxon>Pezizomycotina</taxon>
        <taxon>Lecanoromycetes</taxon>
        <taxon>OSLEUM clade</taxon>
        <taxon>Lecanoromycetidae</taxon>
        <taxon>Lecanorales</taxon>
        <taxon>Lecanorineae</taxon>
        <taxon>Stereocaulaceae</taxon>
        <taxon>Stereocaulon</taxon>
    </lineage>
</organism>
<evidence type="ECO:0000256" key="1">
    <source>
        <dbReference type="SAM" id="SignalP"/>
    </source>
</evidence>
<evidence type="ECO:0000313" key="2">
    <source>
        <dbReference type="EMBL" id="KAL2037087.1"/>
    </source>
</evidence>
<proteinExistence type="predicted"/>
<feature type="chain" id="PRO_5046106653" evidence="1">
    <location>
        <begin position="22"/>
        <end position="256"/>
    </location>
</feature>
<name>A0ABR3ZU45_9LECA</name>
<keyword evidence="1" id="KW-0732">Signal</keyword>
<sequence length="256" mass="29182">MVRLEPLFVLLPAFFAYSTTAVEIDMNHPNHKFHGGANGVPHFQPVPSDTLLSTYCHCYSAPMPDLPPAAPWPSVWKTAEYINHEYYNTHSNTTFIWDHLCMMSDGNPRNCLEDQPDQKLTTEPLVPDKKDKDILCRTWEKEDADPYGHGTLCFDRGLTKNHNDKLLKCLDDPKGPRCDAPSGETQFIHWNGQKRWLHNQKGQIETYEPNVEELCGILCGSLDMVPMKVDIAPTKRVLKSRQVGIMELDDMCPKCK</sequence>
<dbReference type="EMBL" id="JBEFKJ010000045">
    <property type="protein sequence ID" value="KAL2037087.1"/>
    <property type="molecule type" value="Genomic_DNA"/>
</dbReference>
<keyword evidence="3" id="KW-1185">Reference proteome</keyword>
<evidence type="ECO:0000313" key="3">
    <source>
        <dbReference type="Proteomes" id="UP001590950"/>
    </source>
</evidence>